<dbReference type="GO" id="GO:0007165">
    <property type="term" value="P:signal transduction"/>
    <property type="evidence" value="ECO:0007669"/>
    <property type="project" value="UniProtKB-KW"/>
</dbReference>
<evidence type="ECO:0000259" key="7">
    <source>
        <dbReference type="PROSITE" id="PS50885"/>
    </source>
</evidence>
<dbReference type="InterPro" id="IPR003660">
    <property type="entry name" value="HAMP_dom"/>
</dbReference>
<feature type="domain" description="Methyl-accepting transducer" evidence="6">
    <location>
        <begin position="437"/>
        <end position="673"/>
    </location>
</feature>
<dbReference type="SMART" id="SM00304">
    <property type="entry name" value="HAMP"/>
    <property type="match status" value="1"/>
</dbReference>
<gene>
    <name evidence="8" type="ORF">GMST_09770</name>
</gene>
<protein>
    <recommendedName>
        <fullName evidence="10">Methyl-accepting chemotaxis protein</fullName>
    </recommendedName>
</protein>
<dbReference type="Gene3D" id="1.10.287.950">
    <property type="entry name" value="Methyl-accepting chemotaxis protein"/>
    <property type="match status" value="1"/>
</dbReference>
<dbReference type="GO" id="GO:0006935">
    <property type="term" value="P:chemotaxis"/>
    <property type="evidence" value="ECO:0007669"/>
    <property type="project" value="UniProtKB-ARBA"/>
</dbReference>
<dbReference type="PANTHER" id="PTHR32089:SF112">
    <property type="entry name" value="LYSOZYME-LIKE PROTEIN-RELATED"/>
    <property type="match status" value="1"/>
</dbReference>
<comment type="caution">
    <text evidence="8">The sequence shown here is derived from an EMBL/GenBank/DDBJ whole genome shotgun (WGS) entry which is preliminary data.</text>
</comment>
<keyword evidence="9" id="KW-1185">Reference proteome</keyword>
<evidence type="ECO:0000259" key="6">
    <source>
        <dbReference type="PROSITE" id="PS50111"/>
    </source>
</evidence>
<dbReference type="SMART" id="SM00283">
    <property type="entry name" value="MA"/>
    <property type="match status" value="1"/>
</dbReference>
<feature type="transmembrane region" description="Helical" evidence="5">
    <location>
        <begin position="38"/>
        <end position="57"/>
    </location>
</feature>
<keyword evidence="5" id="KW-0812">Transmembrane</keyword>
<keyword evidence="5" id="KW-0472">Membrane</keyword>
<evidence type="ECO:0008006" key="10">
    <source>
        <dbReference type="Google" id="ProtNLM"/>
    </source>
</evidence>
<dbReference type="EMBL" id="BLXX01000002">
    <property type="protein sequence ID" value="GFO58652.1"/>
    <property type="molecule type" value="Genomic_DNA"/>
</dbReference>
<proteinExistence type="inferred from homology"/>
<comment type="similarity">
    <text evidence="3">Belongs to the methyl-accepting chemotaxis (MCP) protein family.</text>
</comment>
<accession>A0A6V8MFD5</accession>
<evidence type="ECO:0000256" key="1">
    <source>
        <dbReference type="ARBA" id="ARBA00004370"/>
    </source>
</evidence>
<dbReference type="Gene3D" id="3.30.450.20">
    <property type="entry name" value="PAS domain"/>
    <property type="match status" value="1"/>
</dbReference>
<dbReference type="FunFam" id="1.10.287.950:FF:000001">
    <property type="entry name" value="Methyl-accepting chemotaxis sensory transducer"/>
    <property type="match status" value="1"/>
</dbReference>
<dbReference type="CDD" id="cd06225">
    <property type="entry name" value="HAMP"/>
    <property type="match status" value="1"/>
</dbReference>
<feature type="domain" description="HAMP" evidence="7">
    <location>
        <begin position="380"/>
        <end position="432"/>
    </location>
</feature>
<dbReference type="PANTHER" id="PTHR32089">
    <property type="entry name" value="METHYL-ACCEPTING CHEMOTAXIS PROTEIN MCPB"/>
    <property type="match status" value="1"/>
</dbReference>
<reference evidence="9" key="1">
    <citation type="submission" date="2020-06" db="EMBL/GenBank/DDBJ databases">
        <title>Draft genomic sequence of Geomonas sp. Red330.</title>
        <authorList>
            <person name="Itoh H."/>
            <person name="Zhenxing X."/>
            <person name="Ushijima N."/>
            <person name="Masuda Y."/>
            <person name="Shiratori Y."/>
            <person name="Senoo K."/>
        </authorList>
    </citation>
    <scope>NUCLEOTIDE SEQUENCE [LARGE SCALE GENOMIC DNA]</scope>
    <source>
        <strain evidence="9">Red330</strain>
    </source>
</reference>
<dbReference type="CDD" id="cd12912">
    <property type="entry name" value="PDC2_MCP_like"/>
    <property type="match status" value="1"/>
</dbReference>
<comment type="subcellular location">
    <subcellularLocation>
        <location evidence="1">Membrane</location>
    </subcellularLocation>
</comment>
<dbReference type="AlphaFoldDB" id="A0A6V8MFD5"/>
<dbReference type="Pfam" id="PF17201">
    <property type="entry name" value="Cache_3-Cache_2"/>
    <property type="match status" value="1"/>
</dbReference>
<organism evidence="8 9">
    <name type="scientific">Geomonas silvestris</name>
    <dbReference type="NCBI Taxonomy" id="2740184"/>
    <lineage>
        <taxon>Bacteria</taxon>
        <taxon>Pseudomonadati</taxon>
        <taxon>Thermodesulfobacteriota</taxon>
        <taxon>Desulfuromonadia</taxon>
        <taxon>Geobacterales</taxon>
        <taxon>Geobacteraceae</taxon>
        <taxon>Geomonas</taxon>
    </lineage>
</organism>
<dbReference type="InterPro" id="IPR004089">
    <property type="entry name" value="MCPsignal_dom"/>
</dbReference>
<evidence type="ECO:0000313" key="8">
    <source>
        <dbReference type="EMBL" id="GFO58652.1"/>
    </source>
</evidence>
<evidence type="ECO:0000313" key="9">
    <source>
        <dbReference type="Proteomes" id="UP000556026"/>
    </source>
</evidence>
<dbReference type="Proteomes" id="UP000556026">
    <property type="component" value="Unassembled WGS sequence"/>
</dbReference>
<dbReference type="Pfam" id="PF00015">
    <property type="entry name" value="MCPsignal"/>
    <property type="match status" value="1"/>
</dbReference>
<evidence type="ECO:0000256" key="2">
    <source>
        <dbReference type="ARBA" id="ARBA00023224"/>
    </source>
</evidence>
<sequence>MSYLMVKLSERLPMRETAARLYTIFGGHGMRFFHSLSISNKLLIIILPILVFSFLLLGQITNQKVRANVKEETIRQLNTTVTSLSEMVTIANKSIVRDADAKMNNLLQHYRGSFALDPGRSVQVGSLEAPLLSFNGVQVNLDNVRVDQFSEQNENSVATVFVRQGDDFIRIATSLKKEDGSRAMGTPLGKAHPAYAKLMAGEVFTGKAKLFGRYYMTKYQPIRDQGGSVVGVLFIGTNIDDIIERLRTTVSSIKVGASGYAYVLDVGNQKSHGEFVMHPDKGNVGKNVIDYKDSRGREFFKEMAKTKNGYITYWWKNGADSKEREKFAIYMTIPVWDWLIACSGYNDELYATADSIQRFILCASLVFALLLGVIIVTAIRRFLAPLRETATILESIAGGDLTVQPTVTSEDEIGVMQRACQHMVNRLNETLRSTADNAGQVAAAARQMRATAEQMATGAEEAAAQTMTVATAGEEMAATSGDIARSCLGAADGARQTNQTAQEGARVVQSTVEVMGRIAERVKASSDTVASLGTRSEQIGTIISTIQDIADQTNLLALNAAIEAARAGEQGRGFAVVADEVRALAERTTKATREIDAMIKGIQSDTRQAVAAMEEGVAEVETGTGEATRSGGALESILDQINAVTLQISQIATAAEEQTATTNEISGNMQQITEVIRTTSRGAQESAASASHLAGLSDELQRLVGQFRLAC</sequence>
<keyword evidence="2 4" id="KW-0807">Transducer</keyword>
<dbReference type="PROSITE" id="PS50111">
    <property type="entry name" value="CHEMOTAXIS_TRANSDUC_2"/>
    <property type="match status" value="1"/>
</dbReference>
<evidence type="ECO:0000256" key="4">
    <source>
        <dbReference type="PROSITE-ProRule" id="PRU00284"/>
    </source>
</evidence>
<dbReference type="GO" id="GO:0016020">
    <property type="term" value="C:membrane"/>
    <property type="evidence" value="ECO:0007669"/>
    <property type="project" value="UniProtKB-SubCell"/>
</dbReference>
<dbReference type="Pfam" id="PF00672">
    <property type="entry name" value="HAMP"/>
    <property type="match status" value="1"/>
</dbReference>
<dbReference type="SUPFAM" id="SSF58104">
    <property type="entry name" value="Methyl-accepting chemotaxis protein (MCP) signaling domain"/>
    <property type="match status" value="1"/>
</dbReference>
<keyword evidence="5" id="KW-1133">Transmembrane helix</keyword>
<dbReference type="CDD" id="cd11386">
    <property type="entry name" value="MCP_signal"/>
    <property type="match status" value="1"/>
</dbReference>
<dbReference type="InterPro" id="IPR029151">
    <property type="entry name" value="Sensor-like_sf"/>
</dbReference>
<evidence type="ECO:0000256" key="5">
    <source>
        <dbReference type="SAM" id="Phobius"/>
    </source>
</evidence>
<name>A0A6V8MFD5_9BACT</name>
<dbReference type="InterPro" id="IPR033462">
    <property type="entry name" value="Cache_3-Cache_2"/>
</dbReference>
<dbReference type="PROSITE" id="PS50885">
    <property type="entry name" value="HAMP"/>
    <property type="match status" value="1"/>
</dbReference>
<dbReference type="SUPFAM" id="SSF103190">
    <property type="entry name" value="Sensory domain-like"/>
    <property type="match status" value="1"/>
</dbReference>
<feature type="transmembrane region" description="Helical" evidence="5">
    <location>
        <begin position="358"/>
        <end position="379"/>
    </location>
</feature>
<evidence type="ECO:0000256" key="3">
    <source>
        <dbReference type="ARBA" id="ARBA00029447"/>
    </source>
</evidence>